<feature type="signal peptide" evidence="1">
    <location>
        <begin position="1"/>
        <end position="16"/>
    </location>
</feature>
<evidence type="ECO:0000313" key="2">
    <source>
        <dbReference type="EnsemblMetazoa" id="MESCA010202-PA"/>
    </source>
</evidence>
<feature type="chain" id="PRO_5004577937" evidence="1">
    <location>
        <begin position="17"/>
        <end position="117"/>
    </location>
</feature>
<keyword evidence="1" id="KW-0732">Signal</keyword>
<dbReference type="EnsemblMetazoa" id="MESCA010202-RA">
    <property type="protein sequence ID" value="MESCA010202-PA"/>
    <property type="gene ID" value="MESCA010202"/>
</dbReference>
<dbReference type="EMBL" id="CAQQ02372946">
    <property type="status" value="NOT_ANNOTATED_CDS"/>
    <property type="molecule type" value="Genomic_DNA"/>
</dbReference>
<dbReference type="Proteomes" id="UP000015102">
    <property type="component" value="Unassembled WGS sequence"/>
</dbReference>
<reference evidence="3" key="1">
    <citation type="submission" date="2013-02" db="EMBL/GenBank/DDBJ databases">
        <authorList>
            <person name="Hughes D."/>
        </authorList>
    </citation>
    <scope>NUCLEOTIDE SEQUENCE</scope>
    <source>
        <strain>Durham</strain>
        <strain evidence="3">NC isolate 2 -- Noor lab</strain>
    </source>
</reference>
<name>T1H1X8_MEGSC</name>
<evidence type="ECO:0000256" key="1">
    <source>
        <dbReference type="SAM" id="SignalP"/>
    </source>
</evidence>
<evidence type="ECO:0000313" key="3">
    <source>
        <dbReference type="Proteomes" id="UP000015102"/>
    </source>
</evidence>
<organism evidence="2 3">
    <name type="scientific">Megaselia scalaris</name>
    <name type="common">Humpbacked fly</name>
    <name type="synonym">Phora scalaris</name>
    <dbReference type="NCBI Taxonomy" id="36166"/>
    <lineage>
        <taxon>Eukaryota</taxon>
        <taxon>Metazoa</taxon>
        <taxon>Ecdysozoa</taxon>
        <taxon>Arthropoda</taxon>
        <taxon>Hexapoda</taxon>
        <taxon>Insecta</taxon>
        <taxon>Pterygota</taxon>
        <taxon>Neoptera</taxon>
        <taxon>Endopterygota</taxon>
        <taxon>Diptera</taxon>
        <taxon>Brachycera</taxon>
        <taxon>Muscomorpha</taxon>
        <taxon>Platypezoidea</taxon>
        <taxon>Phoridae</taxon>
        <taxon>Megaseliini</taxon>
        <taxon>Megaselia</taxon>
    </lineage>
</organism>
<keyword evidence="3" id="KW-1185">Reference proteome</keyword>
<reference evidence="2" key="2">
    <citation type="submission" date="2015-06" db="UniProtKB">
        <authorList>
            <consortium name="EnsemblMetazoa"/>
        </authorList>
    </citation>
    <scope>IDENTIFICATION</scope>
</reference>
<sequence length="117" mass="13255">MKTIFCVALILAGSFAAPPERLEPKQVKQPSQIIVQKPAQEPQYYYKPISYYPQYVSPEQYSSQYYQTNLPIYTTSGHVLGSPVIKAAYTYPFYTFPSVSSAPLVTYDYKAPVVESH</sequence>
<proteinExistence type="predicted"/>
<dbReference type="AlphaFoldDB" id="T1H1X8"/>
<accession>T1H1X8</accession>
<dbReference type="HOGENOM" id="CLU_2087551_0_0_1"/>
<protein>
    <submittedName>
        <fullName evidence="2">Uncharacterized protein</fullName>
    </submittedName>
</protein>